<reference evidence="1 2" key="1">
    <citation type="submission" date="2018-07" db="EMBL/GenBank/DDBJ databases">
        <authorList>
            <person name="Zhang Y."/>
            <person name="Wang L."/>
            <person name="Ma S."/>
        </authorList>
    </citation>
    <scope>NUCLEOTIDE SEQUENCE [LARGE SCALE GENOMIC DNA]</scope>
    <source>
        <strain evidence="1 2">4-2</strain>
    </source>
</reference>
<dbReference type="InterPro" id="IPR013783">
    <property type="entry name" value="Ig-like_fold"/>
</dbReference>
<sequence length="703" mass="75757">MAIFTLISTFVLPGAGAFSLFGLSPAVTNAIFTIGRSALWSLAGAALNQPDIPRQKVMATLSQTDGARIRAYGRNLLGGQRAFFEASGGRLHQVVVVHHGQVSGLIDIWVDGEKVETGATPAIVDGGGRINRYLTVYFRDGSGNGGDYAGVYNTGDSGNDLDWGDLTEVFPDLWTPQHRLEGQATYYAVLGDPADEDFQEYFPKGPHTNVQVEVLGSVVSDLSGTPVYSENAGLCIRDLLTHADGWNIPAARLNSASWASFAALCDEAVPLASGGTEPRYRMGGYYSLTEPLKDVTARMLATCDGQVYEDADGNIGILGGAWSEPDVTITAEDILSIEMDDGFDPRKSYNVLKGSFTSPDHAYQSTPVEEIRDEAALLTQERRVDSLPLDMCPSGTQLQRLMKIKFAKDRRTHVGTMRTNLVGLKARFPKGDGIHTIRVQAADEFGLDGVFEVTSHSFSIPDGFCEIGIASIDNPYPWDAATEEKPLPPGVNDLGKPDHLPPPMDGITLTQESVRLTSGVTGVRIVLRVNDPGRDDLELRAQVAEGVQSAQDPNAGWAEMSVAGYRAQTGILDDGQTYTVRLRWKRKIFQPGSDWGLAGTLTVTANPTPPAPPSQFGAMVTGSDVYLDWINPAADFYRTRIYRNTVSDFGTAIVVEPNVAGLEGQPANYTDEGLAPGTYYYWATTVNPSSVESTPAGPETVTI</sequence>
<dbReference type="Proteomes" id="UP000273516">
    <property type="component" value="Unassembled WGS sequence"/>
</dbReference>
<proteinExistence type="predicted"/>
<organism evidence="1 2">
    <name type="scientific">Paracoccus alkanivorans</name>
    <dbReference type="NCBI Taxonomy" id="2116655"/>
    <lineage>
        <taxon>Bacteria</taxon>
        <taxon>Pseudomonadati</taxon>
        <taxon>Pseudomonadota</taxon>
        <taxon>Alphaproteobacteria</taxon>
        <taxon>Rhodobacterales</taxon>
        <taxon>Paracoccaceae</taxon>
        <taxon>Paracoccus</taxon>
    </lineage>
</organism>
<dbReference type="AlphaFoldDB" id="A0A3M0MIS0"/>
<comment type="caution">
    <text evidence="1">The sequence shown here is derived from an EMBL/GenBank/DDBJ whole genome shotgun (WGS) entry which is preliminary data.</text>
</comment>
<dbReference type="EMBL" id="QOKZ01000001">
    <property type="protein sequence ID" value="RMC37489.1"/>
    <property type="molecule type" value="Genomic_DNA"/>
</dbReference>
<dbReference type="OrthoDB" id="7357280at2"/>
<dbReference type="Gene3D" id="2.60.40.10">
    <property type="entry name" value="Immunoglobulins"/>
    <property type="match status" value="1"/>
</dbReference>
<accession>A0A3M0MIS0</accession>
<keyword evidence="2" id="KW-1185">Reference proteome</keyword>
<evidence type="ECO:0000313" key="2">
    <source>
        <dbReference type="Proteomes" id="UP000273516"/>
    </source>
</evidence>
<protein>
    <recommendedName>
        <fullName evidence="3">Fibronectin type-III domain-containing protein</fullName>
    </recommendedName>
</protein>
<evidence type="ECO:0008006" key="3">
    <source>
        <dbReference type="Google" id="ProtNLM"/>
    </source>
</evidence>
<gene>
    <name evidence="1" type="ORF">C9E81_01690</name>
</gene>
<name>A0A3M0MIS0_9RHOB</name>
<evidence type="ECO:0000313" key="1">
    <source>
        <dbReference type="EMBL" id="RMC37489.1"/>
    </source>
</evidence>
<dbReference type="RefSeq" id="WP_122110577.1">
    <property type="nucleotide sequence ID" value="NZ_QOKZ01000001.1"/>
</dbReference>